<proteinExistence type="predicted"/>
<evidence type="ECO:0000256" key="1">
    <source>
        <dbReference type="SAM" id="MobiDB-lite"/>
    </source>
</evidence>
<feature type="compositionally biased region" description="Basic residues" evidence="1">
    <location>
        <begin position="13"/>
        <end position="24"/>
    </location>
</feature>
<evidence type="ECO:0000313" key="3">
    <source>
        <dbReference type="Proteomes" id="UP000003586"/>
    </source>
</evidence>
<keyword evidence="3" id="KW-1185">Reference proteome</keyword>
<name>W0F2T4_9BACT</name>
<dbReference type="AlphaFoldDB" id="W0F2T4"/>
<dbReference type="KEGG" id="nso:NIASO_05905"/>
<reference evidence="2 3" key="1">
    <citation type="submission" date="2013-12" db="EMBL/GenBank/DDBJ databases">
        <authorList>
            <consortium name="DOE Joint Genome Institute"/>
            <person name="Eisen J."/>
            <person name="Huntemann M."/>
            <person name="Han J."/>
            <person name="Chen A."/>
            <person name="Kyrpides N."/>
            <person name="Mavromatis K."/>
            <person name="Markowitz V."/>
            <person name="Palaniappan K."/>
            <person name="Ivanova N."/>
            <person name="Schaumberg A."/>
            <person name="Pati A."/>
            <person name="Liolios K."/>
            <person name="Nordberg H.P."/>
            <person name="Cantor M.N."/>
            <person name="Hua S.X."/>
            <person name="Woyke T."/>
        </authorList>
    </citation>
    <scope>NUCLEOTIDE SEQUENCE [LARGE SCALE GENOMIC DNA]</scope>
    <source>
        <strain evidence="3">DSM 19437</strain>
    </source>
</reference>
<dbReference type="HOGENOM" id="CLU_1667533_0_0_10"/>
<organism evidence="2 3">
    <name type="scientific">Niabella soli DSM 19437</name>
    <dbReference type="NCBI Taxonomy" id="929713"/>
    <lineage>
        <taxon>Bacteria</taxon>
        <taxon>Pseudomonadati</taxon>
        <taxon>Bacteroidota</taxon>
        <taxon>Chitinophagia</taxon>
        <taxon>Chitinophagales</taxon>
        <taxon>Chitinophagaceae</taxon>
        <taxon>Niabella</taxon>
    </lineage>
</organism>
<feature type="region of interest" description="Disordered" evidence="1">
    <location>
        <begin position="1"/>
        <end position="26"/>
    </location>
</feature>
<evidence type="ECO:0000313" key="2">
    <source>
        <dbReference type="EMBL" id="AHF17345.1"/>
    </source>
</evidence>
<dbReference type="STRING" id="929713.NIASO_05905"/>
<gene>
    <name evidence="2" type="ORF">NIASO_05905</name>
</gene>
<dbReference type="EMBL" id="CP007035">
    <property type="protein sequence ID" value="AHF17345.1"/>
    <property type="molecule type" value="Genomic_DNA"/>
</dbReference>
<dbReference type="eggNOG" id="ENOG5034772">
    <property type="taxonomic scope" value="Bacteria"/>
</dbReference>
<sequence>MEIEDINAETMKKKPTPMQKRHKPKPELKWQTGAYERFADFNFILPYQFLLLCRLMDVTPQEALTDFMDNLSCGSWKREGRDTEKEHLINYFIAHGYGQEHYTEADIREIFKEMDAVGLLFPRESNGKMVDRYAKWRDKHETWWFKKWFRKPRHIKNS</sequence>
<protein>
    <submittedName>
        <fullName evidence="2">Uncharacterized protein</fullName>
    </submittedName>
</protein>
<accession>W0F2T4</accession>
<dbReference type="Proteomes" id="UP000003586">
    <property type="component" value="Chromosome"/>
</dbReference>